<dbReference type="Gene3D" id="1.20.200.10">
    <property type="entry name" value="Fumarase/aspartase (Central domain)"/>
    <property type="match status" value="1"/>
</dbReference>
<sequence>MAAFAVKGLQQMTCTASLLSGKKHGSSNFSSKSYLWKHPPLQSSVLPYVAWSIDSDRRHVKLKAQGSKRMPDSGNHSYDGQPFEWDLHFSNPSAPDIHIDLLNRMSVRPPLLERTKAVVADQRKRRLKAFRQSTIDFVDGLVQYISSHKENYKYFITASKENANIIMEQGFISSSSRDEILSGLESIEKLIGEGIFKWDNVDLRTVIIEALIEIVGQPAIRLDATISHYVQQLTVLQIWCCDSIDKIITQIKELQFELVLLAMRNEGLVLRCTRTCAKWILLGDLVLSKLEQMERDVSRLLSCKDKMNFTVKTTLPSGNIDESKNSLSKDSSSQIHNAIIGFGNTIVGDIAHDLSNLERDLASWVQWDMLMPNDTVTRSRLLMNKSMLDMDKFTAIRSSYSIYNPVKDSTERFLAVYKIIPEVLKAATDFVKSSSFNHENIQNFPPSSCFAPGFAGVRATKEAEQDQNDDTRRKLLDWLQHLRPARKV</sequence>
<evidence type="ECO:0000313" key="1">
    <source>
        <dbReference type="EMBL" id="CAL5063387.1"/>
    </source>
</evidence>
<proteinExistence type="predicted"/>
<gene>
    <name evidence="1" type="ORF">URODEC1_LOCUS98866</name>
</gene>
<reference evidence="1 2" key="2">
    <citation type="submission" date="2024-10" db="EMBL/GenBank/DDBJ databases">
        <authorList>
            <person name="Ryan C."/>
        </authorList>
    </citation>
    <scope>NUCLEOTIDE SEQUENCE [LARGE SCALE GENOMIC DNA]</scope>
</reference>
<dbReference type="InterPro" id="IPR024083">
    <property type="entry name" value="Fumarase/histidase_N"/>
</dbReference>
<dbReference type="EMBL" id="OZ075115">
    <property type="protein sequence ID" value="CAL5063387.1"/>
    <property type="molecule type" value="Genomic_DNA"/>
</dbReference>
<dbReference type="PANTHER" id="PTHR43814:SF5">
    <property type="entry name" value="MHD1 DOMAIN-CONTAINING PROTEIN"/>
    <property type="match status" value="1"/>
</dbReference>
<dbReference type="InterPro" id="IPR009049">
    <property type="entry name" value="Argininosuccinate_lyase"/>
</dbReference>
<reference evidence="2" key="1">
    <citation type="submission" date="2024-06" db="EMBL/GenBank/DDBJ databases">
        <authorList>
            <person name="Ryan C."/>
        </authorList>
    </citation>
    <scope>NUCLEOTIDE SEQUENCE [LARGE SCALE GENOMIC DNA]</scope>
</reference>
<dbReference type="SUPFAM" id="SSF48557">
    <property type="entry name" value="L-aspartase-like"/>
    <property type="match status" value="1"/>
</dbReference>
<dbReference type="Proteomes" id="UP001497457">
    <property type="component" value="Chromosome 5rd"/>
</dbReference>
<dbReference type="InterPro" id="IPR008948">
    <property type="entry name" value="L-Aspartase-like"/>
</dbReference>
<dbReference type="PANTHER" id="PTHR43814">
    <property type="entry name" value="ARGININOSUCCINATE LYASE"/>
    <property type="match status" value="1"/>
</dbReference>
<evidence type="ECO:0000313" key="2">
    <source>
        <dbReference type="Proteomes" id="UP001497457"/>
    </source>
</evidence>
<protein>
    <submittedName>
        <fullName evidence="1">Uncharacterized protein</fullName>
    </submittedName>
</protein>
<dbReference type="AlphaFoldDB" id="A0ABC9ESK1"/>
<accession>A0ABC9ESK1</accession>
<keyword evidence="2" id="KW-1185">Reference proteome</keyword>
<name>A0ABC9ESK1_9POAL</name>
<organism evidence="1 2">
    <name type="scientific">Urochloa decumbens</name>
    <dbReference type="NCBI Taxonomy" id="240449"/>
    <lineage>
        <taxon>Eukaryota</taxon>
        <taxon>Viridiplantae</taxon>
        <taxon>Streptophyta</taxon>
        <taxon>Embryophyta</taxon>
        <taxon>Tracheophyta</taxon>
        <taxon>Spermatophyta</taxon>
        <taxon>Magnoliopsida</taxon>
        <taxon>Liliopsida</taxon>
        <taxon>Poales</taxon>
        <taxon>Poaceae</taxon>
        <taxon>PACMAD clade</taxon>
        <taxon>Panicoideae</taxon>
        <taxon>Panicodae</taxon>
        <taxon>Paniceae</taxon>
        <taxon>Melinidinae</taxon>
        <taxon>Urochloa</taxon>
    </lineage>
</organism>
<dbReference type="Gene3D" id="1.10.275.10">
    <property type="entry name" value="Fumarase/aspartase (N-terminal domain)"/>
    <property type="match status" value="1"/>
</dbReference>